<reference evidence="3 4" key="1">
    <citation type="submission" date="2021-01" db="EMBL/GenBank/DDBJ databases">
        <title>Streptomyces acididurans sp. nov., isolated from a peat swamp forest soil.</title>
        <authorList>
            <person name="Chantavorakit T."/>
            <person name="Duangmal K."/>
        </authorList>
    </citation>
    <scope>NUCLEOTIDE SEQUENCE [LARGE SCALE GENOMIC DNA]</scope>
    <source>
        <strain evidence="3 4">KK5PA1</strain>
    </source>
</reference>
<dbReference type="SMART" id="SM00710">
    <property type="entry name" value="PbH1"/>
    <property type="match status" value="6"/>
</dbReference>
<dbReference type="EMBL" id="JADKYB010000019">
    <property type="protein sequence ID" value="MBM9508645.1"/>
    <property type="molecule type" value="Genomic_DNA"/>
</dbReference>
<dbReference type="Gene3D" id="2.160.20.10">
    <property type="entry name" value="Single-stranded right-handed beta-helix, Pectin lyase-like"/>
    <property type="match status" value="1"/>
</dbReference>
<keyword evidence="4" id="KW-1185">Reference proteome</keyword>
<organism evidence="3 4">
    <name type="scientific">Actinacidiphila acididurans</name>
    <dbReference type="NCBI Taxonomy" id="2784346"/>
    <lineage>
        <taxon>Bacteria</taxon>
        <taxon>Bacillati</taxon>
        <taxon>Actinomycetota</taxon>
        <taxon>Actinomycetes</taxon>
        <taxon>Kitasatosporales</taxon>
        <taxon>Streptomycetaceae</taxon>
        <taxon>Actinacidiphila</taxon>
    </lineage>
</organism>
<name>A0ABS2TZ84_9ACTN</name>
<sequence>MYVNRSRIRRFPRTPRGGPGRTRPPTPRRKFVTNSRTLSAATAAAVAVLGLGLASLASGTASAAPAARTVNVSTAAQLSAALAGAQPGDTIALADGTYSGQFKAAVAGTSSAPIVLTGSAKAVLTSSGGNGYGLWLDKAPYWQVKGLTVANANKGVVMDASPHVTIDGITVHDIGYEGVHFRSGSDHGVIEDSTVHDTGTTHPEYGEGVYIGSANSNWDQYAGPTGVDASDYVQVLNNHIGPNVAAEGIDIKEGTHSGVVRGNTLDGTGEQNQNSGDSTIDVKGDGYVLDGNTVGHPYTDGFQVHNVYASYGCGNSFTGNHFTLGSAPGYGINVTDNSKCSAKNTVSATNTSSGGKGLTNITVTG</sequence>
<gene>
    <name evidence="3" type="ORF">ITX44_29650</name>
</gene>
<dbReference type="InterPro" id="IPR011050">
    <property type="entry name" value="Pectin_lyase_fold/virulence"/>
</dbReference>
<feature type="compositionally biased region" description="Basic residues" evidence="1">
    <location>
        <begin position="1"/>
        <end position="13"/>
    </location>
</feature>
<feature type="domain" description="Right handed beta helix" evidence="2">
    <location>
        <begin position="133"/>
        <end position="270"/>
    </location>
</feature>
<comment type="caution">
    <text evidence="3">The sequence shown here is derived from an EMBL/GenBank/DDBJ whole genome shotgun (WGS) entry which is preliminary data.</text>
</comment>
<evidence type="ECO:0000313" key="3">
    <source>
        <dbReference type="EMBL" id="MBM9508645.1"/>
    </source>
</evidence>
<proteinExistence type="predicted"/>
<feature type="region of interest" description="Disordered" evidence="1">
    <location>
        <begin position="1"/>
        <end position="30"/>
    </location>
</feature>
<evidence type="ECO:0000313" key="4">
    <source>
        <dbReference type="Proteomes" id="UP000749040"/>
    </source>
</evidence>
<evidence type="ECO:0000259" key="2">
    <source>
        <dbReference type="Pfam" id="PF13229"/>
    </source>
</evidence>
<dbReference type="Proteomes" id="UP000749040">
    <property type="component" value="Unassembled WGS sequence"/>
</dbReference>
<dbReference type="InterPro" id="IPR012334">
    <property type="entry name" value="Pectin_lyas_fold"/>
</dbReference>
<dbReference type="InterPro" id="IPR039448">
    <property type="entry name" value="Beta_helix"/>
</dbReference>
<dbReference type="Pfam" id="PF13229">
    <property type="entry name" value="Beta_helix"/>
    <property type="match status" value="1"/>
</dbReference>
<protein>
    <submittedName>
        <fullName evidence="3">Right-handed parallel beta-helix repeat-containing protein</fullName>
    </submittedName>
</protein>
<evidence type="ECO:0000256" key="1">
    <source>
        <dbReference type="SAM" id="MobiDB-lite"/>
    </source>
</evidence>
<dbReference type="InterPro" id="IPR006626">
    <property type="entry name" value="PbH1"/>
</dbReference>
<dbReference type="SUPFAM" id="SSF51126">
    <property type="entry name" value="Pectin lyase-like"/>
    <property type="match status" value="1"/>
</dbReference>
<accession>A0ABS2TZ84</accession>